<dbReference type="EMBL" id="WHLY01000002">
    <property type="protein sequence ID" value="MPR35341.1"/>
    <property type="molecule type" value="Genomic_DNA"/>
</dbReference>
<name>A0A7C9BHR9_9BACT</name>
<dbReference type="AlphaFoldDB" id="A0A7C9BHR9"/>
<protein>
    <submittedName>
        <fullName evidence="1">DUF4270 family protein</fullName>
    </submittedName>
</protein>
<evidence type="ECO:0000313" key="2">
    <source>
        <dbReference type="Proteomes" id="UP000479293"/>
    </source>
</evidence>
<accession>A0A7C9BHR9</accession>
<organism evidence="1 2">
    <name type="scientific">Salmonirosea aquatica</name>
    <dbReference type="NCBI Taxonomy" id="2654236"/>
    <lineage>
        <taxon>Bacteria</taxon>
        <taxon>Pseudomonadati</taxon>
        <taxon>Bacteroidota</taxon>
        <taxon>Cytophagia</taxon>
        <taxon>Cytophagales</taxon>
        <taxon>Spirosomataceae</taxon>
        <taxon>Salmonirosea</taxon>
    </lineage>
</organism>
<dbReference type="InterPro" id="IPR025366">
    <property type="entry name" value="DUF4270"/>
</dbReference>
<dbReference type="Proteomes" id="UP000479293">
    <property type="component" value="Unassembled WGS sequence"/>
</dbReference>
<comment type="caution">
    <text evidence="1">The sequence shown here is derived from an EMBL/GenBank/DDBJ whole genome shotgun (WGS) entry which is preliminary data.</text>
</comment>
<evidence type="ECO:0000313" key="1">
    <source>
        <dbReference type="EMBL" id="MPR35341.1"/>
    </source>
</evidence>
<keyword evidence="2" id="KW-1185">Reference proteome</keyword>
<proteinExistence type="predicted"/>
<dbReference type="Pfam" id="PF14092">
    <property type="entry name" value="DUF4270"/>
    <property type="match status" value="1"/>
</dbReference>
<sequence length="477" mass="51701">MNHPSVSTSSKKTTTFQKRITTCITGWLVRNRAIGVVVLTTLLFSCDPPGNIGVTPLTPVETLFTDTLTVRTSTVLADSVRTSNPDIFLAGRYVDPLFGTITASSFIRMSLGFQLDLGTTAVYDSLVLYTPYNYTYGDTLPEQTLSVHRIREVIDPLKNYYNNSTLTYDQTPLAAKTFQARPQADGTLRFKLPDDLGKELFALSGQTAGQTNAEFSKVLGGLALIPGAKNTAVLGFPGIVGTNSPLSLRLWYHTTTDTISTSFPLNAVVALQSGATIRAGFNRVTADRSGTPLAALKPLQPVPASSTGERTYVQDALGIRTKIEIPYLKALAKNGPIGINRAELSVKPDLTAVQPGLTPPSYLVLLETNSTNQVQYKANGFASVALNDSTSRGSDPPSVLLDSRYKNYTWNLATHLNAILAGSKTNEGFLVTPVYIQTLAQRGTLYDSQFNNRVSRLVLSGKPEDIKLIVFYTQAKE</sequence>
<reference evidence="1 2" key="1">
    <citation type="submission" date="2019-10" db="EMBL/GenBank/DDBJ databases">
        <title>Draft Genome Sequence of Cytophagaceae sp. SJW1-29.</title>
        <authorList>
            <person name="Choi A."/>
        </authorList>
    </citation>
    <scope>NUCLEOTIDE SEQUENCE [LARGE SCALE GENOMIC DNA]</scope>
    <source>
        <strain evidence="1 2">SJW1-29</strain>
    </source>
</reference>
<gene>
    <name evidence="1" type="ORF">GBK04_18790</name>
</gene>